<dbReference type="PANTHER" id="PTHR36178">
    <property type="entry name" value="SLR0625 PROTEIN"/>
    <property type="match status" value="1"/>
</dbReference>
<keyword evidence="2" id="KW-0472">Membrane</keyword>
<dbReference type="GO" id="GO:0015813">
    <property type="term" value="P:L-glutamate transmembrane transport"/>
    <property type="evidence" value="ECO:0007669"/>
    <property type="project" value="InterPro"/>
</dbReference>
<feature type="transmembrane region" description="Helical" evidence="2">
    <location>
        <begin position="6"/>
        <end position="23"/>
    </location>
</feature>
<feature type="transmembrane region" description="Helical" evidence="2">
    <location>
        <begin position="328"/>
        <end position="347"/>
    </location>
</feature>
<name>A0A4Q0VVK1_9BACI</name>
<feature type="coiled-coil region" evidence="1">
    <location>
        <begin position="214"/>
        <end position="241"/>
    </location>
</feature>
<dbReference type="RefSeq" id="WP_129077316.1">
    <property type="nucleotide sequence ID" value="NZ_QOUX01000021.1"/>
</dbReference>
<feature type="transmembrane region" description="Helical" evidence="2">
    <location>
        <begin position="288"/>
        <end position="308"/>
    </location>
</feature>
<keyword evidence="1" id="KW-0175">Coiled coil</keyword>
<keyword evidence="2" id="KW-0812">Transmembrane</keyword>
<evidence type="ECO:0000256" key="1">
    <source>
        <dbReference type="SAM" id="Coils"/>
    </source>
</evidence>
<dbReference type="PANTHER" id="PTHR36178:SF1">
    <property type="entry name" value="SODIUM_GLUTAMATE SYMPORTER"/>
    <property type="match status" value="1"/>
</dbReference>
<keyword evidence="4" id="KW-1185">Reference proteome</keyword>
<feature type="transmembrane region" description="Helical" evidence="2">
    <location>
        <begin position="123"/>
        <end position="142"/>
    </location>
</feature>
<dbReference type="EMBL" id="QOUX01000021">
    <property type="protein sequence ID" value="RXJ02807.1"/>
    <property type="molecule type" value="Genomic_DNA"/>
</dbReference>
<proteinExistence type="predicted"/>
<dbReference type="Pfam" id="PF03616">
    <property type="entry name" value="Glt_symporter"/>
    <property type="match status" value="1"/>
</dbReference>
<comment type="caution">
    <text evidence="3">The sequence shown here is derived from an EMBL/GenBank/DDBJ whole genome shotgun (WGS) entry which is preliminary data.</text>
</comment>
<keyword evidence="2" id="KW-1133">Transmembrane helix</keyword>
<evidence type="ECO:0000313" key="4">
    <source>
        <dbReference type="Proteomes" id="UP000290649"/>
    </source>
</evidence>
<reference evidence="3 4" key="1">
    <citation type="journal article" date="2019" name="Int. J. Syst. Evol. Microbiol.">
        <title>Anaerobacillus alkaliphilus sp. nov., a novel alkaliphilic and moderately halophilic bacterium.</title>
        <authorList>
            <person name="Borsodi A.K."/>
            <person name="Aszalos J.M."/>
            <person name="Bihari P."/>
            <person name="Nagy I."/>
            <person name="Schumann P."/>
            <person name="Sproer C."/>
            <person name="Kovacs A.L."/>
            <person name="Boka K."/>
            <person name="Dobosy P."/>
            <person name="Ovari M."/>
            <person name="Szili-Kovacs T."/>
            <person name="Toth E."/>
        </authorList>
    </citation>
    <scope>NUCLEOTIDE SEQUENCE [LARGE SCALE GENOMIC DNA]</scope>
    <source>
        <strain evidence="3 4">B16-10</strain>
    </source>
</reference>
<dbReference type="GO" id="GO:0016020">
    <property type="term" value="C:membrane"/>
    <property type="evidence" value="ECO:0007669"/>
    <property type="project" value="InterPro"/>
</dbReference>
<feature type="transmembrane region" description="Helical" evidence="2">
    <location>
        <begin position="77"/>
        <end position="102"/>
    </location>
</feature>
<evidence type="ECO:0000313" key="3">
    <source>
        <dbReference type="EMBL" id="RXJ02807.1"/>
    </source>
</evidence>
<organism evidence="3 4">
    <name type="scientific">Anaerobacillus alkaliphilus</name>
    <dbReference type="NCBI Taxonomy" id="1548597"/>
    <lineage>
        <taxon>Bacteria</taxon>
        <taxon>Bacillati</taxon>
        <taxon>Bacillota</taxon>
        <taxon>Bacilli</taxon>
        <taxon>Bacillales</taxon>
        <taxon>Bacillaceae</taxon>
        <taxon>Anaerobacillus</taxon>
    </lineage>
</organism>
<feature type="transmembrane region" description="Helical" evidence="2">
    <location>
        <begin position="422"/>
        <end position="442"/>
    </location>
</feature>
<protein>
    <submittedName>
        <fullName evidence="3">Sodium:glutamate symporter</fullName>
    </submittedName>
</protein>
<feature type="transmembrane region" description="Helical" evidence="2">
    <location>
        <begin position="35"/>
        <end position="57"/>
    </location>
</feature>
<dbReference type="AlphaFoldDB" id="A0A4Q0VVK1"/>
<feature type="transmembrane region" description="Helical" evidence="2">
    <location>
        <begin position="353"/>
        <end position="372"/>
    </location>
</feature>
<sequence>MTPNIIGFSFILLGIFLIIGKILRSNITGLRKLFLPSSIIAGFVALFLGPEILGRIVELFAKEETFFHNGLIPEDILSVWSTLPGLFINIVFAALFLGKVVPNLKKIWLIAGPQVVMGQTVSWGQYVVGLLLTIFILTPFFGMNPLTGALIEISFVGGHGTAAGLSGTFEELGFAEGADLAVGLATIGIVSGVIVGIIIINWGARTGRAKFVGGKDKRELTEEEKEKLAELEDRETNVTKTKQTTSMEPLAFHLAIVGAAIALGYVLLELIVLLERYTWGSWTGVQLFPYVPLFPLAMVGGMVIQIYLDRTGKSKYIDREMVNRISGFSLDILIVSALASLSLAVIGDNLAPFLLLAVVAIGWNVFAFLVLAPRMIPQFWFERGIGDLGQAMGMTATGLLLMKIADPDNESPALEGFGYKQILFEPLVGGGIFTAASLPLIYQFGAPAILVLSIVVMTFFLLFGLFYFGGRKAKA</sequence>
<dbReference type="GO" id="GO:0015501">
    <property type="term" value="F:glutamate:sodium symporter activity"/>
    <property type="evidence" value="ECO:0007669"/>
    <property type="project" value="InterPro"/>
</dbReference>
<dbReference type="OrthoDB" id="9801557at2"/>
<feature type="transmembrane region" description="Helical" evidence="2">
    <location>
        <begin position="448"/>
        <end position="468"/>
    </location>
</feature>
<feature type="transmembrane region" description="Helical" evidence="2">
    <location>
        <begin position="250"/>
        <end position="268"/>
    </location>
</feature>
<dbReference type="Proteomes" id="UP000290649">
    <property type="component" value="Unassembled WGS sequence"/>
</dbReference>
<gene>
    <name evidence="3" type="ORF">DS745_05720</name>
</gene>
<dbReference type="InterPro" id="IPR004445">
    <property type="entry name" value="GltS"/>
</dbReference>
<feature type="transmembrane region" description="Helical" evidence="2">
    <location>
        <begin position="180"/>
        <end position="200"/>
    </location>
</feature>
<evidence type="ECO:0000256" key="2">
    <source>
        <dbReference type="SAM" id="Phobius"/>
    </source>
</evidence>
<accession>A0A4Q0VVK1</accession>
<dbReference type="PRINTS" id="PR00173">
    <property type="entry name" value="EDTRNSPORT"/>
</dbReference>